<evidence type="ECO:0000256" key="1">
    <source>
        <dbReference type="ARBA" id="ARBA00009981"/>
    </source>
</evidence>
<accession>E6PDA8</accession>
<comment type="caution">
    <text evidence="2">The sequence shown here is derived from an EMBL/GenBank/DDBJ whole genome shotgun (WGS) entry which is preliminary data.</text>
</comment>
<gene>
    <name evidence="2" type="ORF">CARN1_2347</name>
</gene>
<sequence length="92" mass="10042">MKKMGIREAKKHLSALVKGAANGDECTITDRGVPVAKIVPIPKDPESLDVRIARLIKNGTIVEQPGPAVAYPIPNNAPPGYFQRLLDEDRNR</sequence>
<protein>
    <submittedName>
        <fullName evidence="2">Prevent-host-death protein</fullName>
    </submittedName>
</protein>
<dbReference type="InterPro" id="IPR036165">
    <property type="entry name" value="YefM-like_sf"/>
</dbReference>
<evidence type="ECO:0000313" key="2">
    <source>
        <dbReference type="EMBL" id="CBH74460.1"/>
    </source>
</evidence>
<organism evidence="2">
    <name type="scientific">mine drainage metagenome</name>
    <dbReference type="NCBI Taxonomy" id="410659"/>
    <lineage>
        <taxon>unclassified sequences</taxon>
        <taxon>metagenomes</taxon>
        <taxon>ecological metagenomes</taxon>
    </lineage>
</organism>
<dbReference type="AlphaFoldDB" id="E6PDA8"/>
<comment type="similarity">
    <text evidence="1">Belongs to the phD/YefM antitoxin family.</text>
</comment>
<dbReference type="Pfam" id="PF02604">
    <property type="entry name" value="PhdYeFM_antitox"/>
    <property type="match status" value="1"/>
</dbReference>
<dbReference type="NCBIfam" id="TIGR01552">
    <property type="entry name" value="phd_fam"/>
    <property type="match status" value="1"/>
</dbReference>
<dbReference type="Gene3D" id="3.40.1620.10">
    <property type="entry name" value="YefM-like domain"/>
    <property type="match status" value="1"/>
</dbReference>
<reference evidence="2" key="1">
    <citation type="submission" date="2009-10" db="EMBL/GenBank/DDBJ databases">
        <title>Diversity of trophic interactions inside an arsenic-rich microbial ecosystem.</title>
        <authorList>
            <person name="Bertin P.N."/>
            <person name="Heinrich-Salmeron A."/>
            <person name="Pelletier E."/>
            <person name="Goulhen-Chollet F."/>
            <person name="Arsene-Ploetze F."/>
            <person name="Gallien S."/>
            <person name="Calteau A."/>
            <person name="Vallenet D."/>
            <person name="Casiot C."/>
            <person name="Chane-Woon-Ming B."/>
            <person name="Giloteaux L."/>
            <person name="Barakat M."/>
            <person name="Bonnefoy V."/>
            <person name="Bruneel O."/>
            <person name="Chandler M."/>
            <person name="Cleiss J."/>
            <person name="Duran R."/>
            <person name="Elbaz-Poulichet F."/>
            <person name="Fonknechten N."/>
            <person name="Lauga B."/>
            <person name="Mornico D."/>
            <person name="Ortet P."/>
            <person name="Schaeffer C."/>
            <person name="Siguier P."/>
            <person name="Alexander Thil Smith A."/>
            <person name="Van Dorsselaer A."/>
            <person name="Weissenbach J."/>
            <person name="Medigue C."/>
            <person name="Le Paslier D."/>
        </authorList>
    </citation>
    <scope>NUCLEOTIDE SEQUENCE</scope>
</reference>
<dbReference type="SUPFAM" id="SSF143120">
    <property type="entry name" value="YefM-like"/>
    <property type="match status" value="1"/>
</dbReference>
<proteinExistence type="inferred from homology"/>
<dbReference type="EMBL" id="CABL01000001">
    <property type="protein sequence ID" value="CBH74460.1"/>
    <property type="molecule type" value="Genomic_DNA"/>
</dbReference>
<dbReference type="InterPro" id="IPR006442">
    <property type="entry name" value="Antitoxin_Phd/YefM"/>
</dbReference>
<name>E6PDA8_9ZZZZ</name>